<sequence>MIREPGALWCCHADPPGIHPHLHPRTVRLQRASDPEIADRLFLHVSTVKSHVNAIFAMLGVRERRGAVALVQESG</sequence>
<dbReference type="EMBL" id="JAEDAJ010000004">
    <property type="protein sequence ID" value="MBK0331608.1"/>
    <property type="molecule type" value="Genomic_DNA"/>
</dbReference>
<feature type="domain" description="HTH luxR-type" evidence="1">
    <location>
        <begin position="19"/>
        <end position="71"/>
    </location>
</feature>
<gene>
    <name evidence="2" type="ORF">I8D64_09360</name>
</gene>
<dbReference type="Pfam" id="PF00196">
    <property type="entry name" value="GerE"/>
    <property type="match status" value="1"/>
</dbReference>
<dbReference type="InterPro" id="IPR016032">
    <property type="entry name" value="Sig_transdc_resp-reg_C-effctor"/>
</dbReference>
<name>A0ABS1BAF6_9MICO</name>
<dbReference type="Proteomes" id="UP000612352">
    <property type="component" value="Unassembled WGS sequence"/>
</dbReference>
<reference evidence="2 3" key="1">
    <citation type="submission" date="2020-12" db="EMBL/GenBank/DDBJ databases">
        <title>Brachybacterium sp. MASK1Z-5, whole genome shotgun sequence.</title>
        <authorList>
            <person name="Tuo L."/>
        </authorList>
    </citation>
    <scope>NUCLEOTIDE SEQUENCE [LARGE SCALE GENOMIC DNA]</scope>
    <source>
        <strain evidence="2 3">MASK1Z-5</strain>
    </source>
</reference>
<keyword evidence="3" id="KW-1185">Reference proteome</keyword>
<comment type="caution">
    <text evidence="2">The sequence shown here is derived from an EMBL/GenBank/DDBJ whole genome shotgun (WGS) entry which is preliminary data.</text>
</comment>
<evidence type="ECO:0000313" key="3">
    <source>
        <dbReference type="Proteomes" id="UP000612352"/>
    </source>
</evidence>
<evidence type="ECO:0000259" key="1">
    <source>
        <dbReference type="SMART" id="SM00421"/>
    </source>
</evidence>
<dbReference type="InterPro" id="IPR000792">
    <property type="entry name" value="Tscrpt_reg_LuxR_C"/>
</dbReference>
<dbReference type="SUPFAM" id="SSF46894">
    <property type="entry name" value="C-terminal effector domain of the bipartite response regulators"/>
    <property type="match status" value="1"/>
</dbReference>
<organism evidence="2 3">
    <name type="scientific">Brachybacterium halotolerans</name>
    <dbReference type="NCBI Taxonomy" id="2795215"/>
    <lineage>
        <taxon>Bacteria</taxon>
        <taxon>Bacillati</taxon>
        <taxon>Actinomycetota</taxon>
        <taxon>Actinomycetes</taxon>
        <taxon>Micrococcales</taxon>
        <taxon>Dermabacteraceae</taxon>
        <taxon>Brachybacterium</taxon>
    </lineage>
</organism>
<dbReference type="InterPro" id="IPR036388">
    <property type="entry name" value="WH-like_DNA-bd_sf"/>
</dbReference>
<protein>
    <submittedName>
        <fullName evidence="2">Helix-turn-helix transcriptional regulator</fullName>
    </submittedName>
</protein>
<evidence type="ECO:0000313" key="2">
    <source>
        <dbReference type="EMBL" id="MBK0331608.1"/>
    </source>
</evidence>
<accession>A0ABS1BAF6</accession>
<dbReference type="RefSeq" id="WP_200502234.1">
    <property type="nucleotide sequence ID" value="NZ_JAEDAJ010000004.1"/>
</dbReference>
<dbReference type="Gene3D" id="1.10.10.10">
    <property type="entry name" value="Winged helix-like DNA-binding domain superfamily/Winged helix DNA-binding domain"/>
    <property type="match status" value="1"/>
</dbReference>
<dbReference type="SMART" id="SM00421">
    <property type="entry name" value="HTH_LUXR"/>
    <property type="match status" value="1"/>
</dbReference>
<proteinExistence type="predicted"/>